<gene>
    <name evidence="2" type="ORF">J3D65DRAFT_136569</name>
</gene>
<evidence type="ECO:0000313" key="2">
    <source>
        <dbReference type="EMBL" id="KAK7530764.1"/>
    </source>
</evidence>
<comment type="caution">
    <text evidence="2">The sequence shown here is derived from an EMBL/GenBank/DDBJ whole genome shotgun (WGS) entry which is preliminary data.</text>
</comment>
<name>A0ABR1L7V0_9PEZI</name>
<protein>
    <submittedName>
        <fullName evidence="2">Uncharacterized protein</fullName>
    </submittedName>
</protein>
<dbReference type="RefSeq" id="XP_066650837.1">
    <property type="nucleotide sequence ID" value="XM_066793942.1"/>
</dbReference>
<feature type="region of interest" description="Disordered" evidence="1">
    <location>
        <begin position="41"/>
        <end position="65"/>
    </location>
</feature>
<sequence>MDVQQYVSTKTVSKPSASVSLVNLWGAHKFAIKHWQGFLPPRLSDSTSPKGPKRTTPPPRLGQESYSRACACTREREKRISRRHRFRAAPADVATERLVKRNHECTSVGALRCVHGLTRTWKIYGDRVWYLDIISDDHERYAQLGSGSPPHPPSSLNLAGRILRAATEPPLVHVIQSSPCLRNSKGVKRFLHCCPPFGSTVVKRNICKQWIK</sequence>
<dbReference type="EMBL" id="JBBPEH010000013">
    <property type="protein sequence ID" value="KAK7530764.1"/>
    <property type="molecule type" value="Genomic_DNA"/>
</dbReference>
<organism evidence="2 3">
    <name type="scientific">Phyllosticta citribraziliensis</name>
    <dbReference type="NCBI Taxonomy" id="989973"/>
    <lineage>
        <taxon>Eukaryota</taxon>
        <taxon>Fungi</taxon>
        <taxon>Dikarya</taxon>
        <taxon>Ascomycota</taxon>
        <taxon>Pezizomycotina</taxon>
        <taxon>Dothideomycetes</taxon>
        <taxon>Dothideomycetes incertae sedis</taxon>
        <taxon>Botryosphaeriales</taxon>
        <taxon>Phyllostictaceae</taxon>
        <taxon>Phyllosticta</taxon>
    </lineage>
</organism>
<accession>A0ABR1L7V0</accession>
<evidence type="ECO:0000313" key="3">
    <source>
        <dbReference type="Proteomes" id="UP001360953"/>
    </source>
</evidence>
<evidence type="ECO:0000256" key="1">
    <source>
        <dbReference type="SAM" id="MobiDB-lite"/>
    </source>
</evidence>
<dbReference type="Proteomes" id="UP001360953">
    <property type="component" value="Unassembled WGS sequence"/>
</dbReference>
<keyword evidence="3" id="KW-1185">Reference proteome</keyword>
<proteinExistence type="predicted"/>
<reference evidence="2 3" key="1">
    <citation type="submission" date="2024-04" db="EMBL/GenBank/DDBJ databases">
        <title>Phyllosticta paracitricarpa is synonymous to the EU quarantine fungus P. citricarpa based on phylogenomic analyses.</title>
        <authorList>
            <consortium name="Lawrence Berkeley National Laboratory"/>
            <person name="Van ingen-buijs V.A."/>
            <person name="Van westerhoven A.C."/>
            <person name="Haridas S."/>
            <person name="Skiadas P."/>
            <person name="Martin F."/>
            <person name="Groenewald J.Z."/>
            <person name="Crous P.W."/>
            <person name="Seidl M.F."/>
        </authorList>
    </citation>
    <scope>NUCLEOTIDE SEQUENCE [LARGE SCALE GENOMIC DNA]</scope>
    <source>
        <strain evidence="2 3">CPC 17464</strain>
    </source>
</reference>
<dbReference type="GeneID" id="92026848"/>